<keyword evidence="3" id="KW-1185">Reference proteome</keyword>
<organism evidence="2 3">
    <name type="scientific">Dethiosulfatarculus sandiegensis</name>
    <dbReference type="NCBI Taxonomy" id="1429043"/>
    <lineage>
        <taxon>Bacteria</taxon>
        <taxon>Pseudomonadati</taxon>
        <taxon>Thermodesulfobacteriota</taxon>
        <taxon>Desulfarculia</taxon>
        <taxon>Desulfarculales</taxon>
        <taxon>Desulfarculaceae</taxon>
        <taxon>Dethiosulfatarculus</taxon>
    </lineage>
</organism>
<dbReference type="InParanoid" id="A0A0D2J1D9"/>
<dbReference type="EMBL" id="AZAC01000035">
    <property type="protein sequence ID" value="KIX11999.1"/>
    <property type="molecule type" value="Genomic_DNA"/>
</dbReference>
<dbReference type="PANTHER" id="PTHR36512:SF3">
    <property type="entry name" value="BLR5678 PROTEIN"/>
    <property type="match status" value="1"/>
</dbReference>
<evidence type="ECO:0000313" key="3">
    <source>
        <dbReference type="Proteomes" id="UP000032233"/>
    </source>
</evidence>
<dbReference type="InterPro" id="IPR005321">
    <property type="entry name" value="Peptidase_S58_DmpA"/>
</dbReference>
<dbReference type="Proteomes" id="UP000032233">
    <property type="component" value="Unassembled WGS sequence"/>
</dbReference>
<dbReference type="GO" id="GO:0004177">
    <property type="term" value="F:aminopeptidase activity"/>
    <property type="evidence" value="ECO:0007669"/>
    <property type="project" value="TreeGrafter"/>
</dbReference>
<evidence type="ECO:0000313" key="2">
    <source>
        <dbReference type="EMBL" id="KIX11999.1"/>
    </source>
</evidence>
<dbReference type="CDD" id="cd02252">
    <property type="entry name" value="nylC_like"/>
    <property type="match status" value="1"/>
</dbReference>
<dbReference type="PATRIC" id="fig|1429043.3.peg.4471"/>
<proteinExistence type="inferred from homology"/>
<evidence type="ECO:0000256" key="1">
    <source>
        <dbReference type="ARBA" id="ARBA00007068"/>
    </source>
</evidence>
<dbReference type="AlphaFoldDB" id="A0A0D2J1D9"/>
<protein>
    <submittedName>
        <fullName evidence="2">Peptidase S58</fullName>
    </submittedName>
</protein>
<dbReference type="InterPro" id="IPR016117">
    <property type="entry name" value="ArgJ-like_dom_sf"/>
</dbReference>
<sequence length="336" mass="34262">MPTSGEFNCITDVAGLKVGSFSDEKAFSGTTCVLCPPEGAVAGVDVRGAAPGTRETDLLNPVNLVQRVHAVVLSGGSVYGLAAADGVVRGLSEKGVGFPLDDKGHVAPIVPAAVLFDLGRGAEFVPPVNAEWGRRALKAVKEGQVEQGACGAGAGAVAGGVKGGLGSASQILESGIVVGALVAVNSLGSLLNPLDGLFWEARLELDGEMGEAVNQPKVLPPWPPEPARNTTIGVVATNAVLDKAQCTKIAQMAQDGLARSIRPAHTMFDGDTIFALATCEKELPREPGVFGPAEATAVSEIGHAAADCLSRAIIKGVLAAKTMGGWPSFKDLSPRD</sequence>
<dbReference type="Pfam" id="PF03576">
    <property type="entry name" value="Peptidase_S58"/>
    <property type="match status" value="1"/>
</dbReference>
<gene>
    <name evidence="2" type="ORF">X474_21090</name>
</gene>
<dbReference type="PANTHER" id="PTHR36512">
    <property type="entry name" value="D-AMINOPEPTIDASE"/>
    <property type="match status" value="1"/>
</dbReference>
<dbReference type="SUPFAM" id="SSF56266">
    <property type="entry name" value="DmpA/ArgJ-like"/>
    <property type="match status" value="1"/>
</dbReference>
<accession>A0A0D2J1D9</accession>
<dbReference type="Gene3D" id="3.60.70.12">
    <property type="entry name" value="L-amino peptidase D-ALA esterase/amidase"/>
    <property type="match status" value="1"/>
</dbReference>
<dbReference type="RefSeq" id="WP_044351164.1">
    <property type="nucleotide sequence ID" value="NZ_AZAC01000035.1"/>
</dbReference>
<reference evidence="2 3" key="1">
    <citation type="submission" date="2013-11" db="EMBL/GenBank/DDBJ databases">
        <title>Metagenomic analysis of a methanogenic consortium involved in long chain n-alkane degradation.</title>
        <authorList>
            <person name="Davidova I.A."/>
            <person name="Callaghan A.V."/>
            <person name="Wawrik B."/>
            <person name="Pruitt S."/>
            <person name="Marks C."/>
            <person name="Duncan K.E."/>
            <person name="Suflita J.M."/>
        </authorList>
    </citation>
    <scope>NUCLEOTIDE SEQUENCE [LARGE SCALE GENOMIC DNA]</scope>
    <source>
        <strain evidence="2 3">SPR</strain>
    </source>
</reference>
<dbReference type="OrthoDB" id="9808347at2"/>
<comment type="caution">
    <text evidence="2">The sequence shown here is derived from an EMBL/GenBank/DDBJ whole genome shotgun (WGS) entry which is preliminary data.</text>
</comment>
<comment type="similarity">
    <text evidence="1">Belongs to the peptidase S58 family.</text>
</comment>
<dbReference type="STRING" id="1429043.X474_21090"/>
<name>A0A0D2J1D9_9BACT</name>